<organism evidence="2 3">
    <name type="scientific">Moelleriella libera RCEF 2490</name>
    <dbReference type="NCBI Taxonomy" id="1081109"/>
    <lineage>
        <taxon>Eukaryota</taxon>
        <taxon>Fungi</taxon>
        <taxon>Dikarya</taxon>
        <taxon>Ascomycota</taxon>
        <taxon>Pezizomycotina</taxon>
        <taxon>Sordariomycetes</taxon>
        <taxon>Hypocreomycetidae</taxon>
        <taxon>Hypocreales</taxon>
        <taxon>Clavicipitaceae</taxon>
        <taxon>Moelleriella</taxon>
    </lineage>
</organism>
<dbReference type="EMBL" id="AZGY01000042">
    <property type="protein sequence ID" value="KZZ87105.1"/>
    <property type="molecule type" value="Genomic_DNA"/>
</dbReference>
<dbReference type="AlphaFoldDB" id="A0A167V6D2"/>
<evidence type="ECO:0000256" key="1">
    <source>
        <dbReference type="SAM" id="MobiDB-lite"/>
    </source>
</evidence>
<evidence type="ECO:0000313" key="2">
    <source>
        <dbReference type="EMBL" id="KZZ87105.1"/>
    </source>
</evidence>
<name>A0A167V6D2_9HYPO</name>
<keyword evidence="3" id="KW-1185">Reference proteome</keyword>
<sequence>MAAKLHDIQYQLRKVAGQITQYESDISVLQGIMSAQASDLESLSRAGSSSKNNRNLDNAKTVEEQQRQLQQDIAQMEQKIEGLRTEEASLRQQLEALK</sequence>
<evidence type="ECO:0000313" key="3">
    <source>
        <dbReference type="Proteomes" id="UP000078544"/>
    </source>
</evidence>
<dbReference type="Proteomes" id="UP000078544">
    <property type="component" value="Unassembled WGS sequence"/>
</dbReference>
<reference evidence="2 3" key="1">
    <citation type="journal article" date="2016" name="Genome Biol. Evol.">
        <title>Divergent and convergent evolution of fungal pathogenicity.</title>
        <authorList>
            <person name="Shang Y."/>
            <person name="Xiao G."/>
            <person name="Zheng P."/>
            <person name="Cen K."/>
            <person name="Zhan S."/>
            <person name="Wang C."/>
        </authorList>
    </citation>
    <scope>NUCLEOTIDE SEQUENCE [LARGE SCALE GENOMIC DNA]</scope>
    <source>
        <strain evidence="2 3">RCEF 2490</strain>
    </source>
</reference>
<feature type="compositionally biased region" description="Polar residues" evidence="1">
    <location>
        <begin position="40"/>
        <end position="58"/>
    </location>
</feature>
<accession>A0A167V6D2</accession>
<gene>
    <name evidence="2" type="ORF">AAL_08438</name>
</gene>
<feature type="region of interest" description="Disordered" evidence="1">
    <location>
        <begin position="40"/>
        <end position="70"/>
    </location>
</feature>
<proteinExistence type="predicted"/>
<protein>
    <submittedName>
        <fullName evidence="2">Uncharacterized protein</fullName>
    </submittedName>
</protein>
<comment type="caution">
    <text evidence="2">The sequence shown here is derived from an EMBL/GenBank/DDBJ whole genome shotgun (WGS) entry which is preliminary data.</text>
</comment>